<name>A0A5B1BPM0_MYCSI</name>
<dbReference type="InterPro" id="IPR009061">
    <property type="entry name" value="DNA-bd_dom_put_sf"/>
</dbReference>
<keyword evidence="3" id="KW-1185">Reference proteome</keyword>
<proteinExistence type="predicted"/>
<dbReference type="SUPFAM" id="SSF46955">
    <property type="entry name" value="Putative DNA-binding domain"/>
    <property type="match status" value="1"/>
</dbReference>
<dbReference type="Gene3D" id="1.10.1660.10">
    <property type="match status" value="1"/>
</dbReference>
<accession>A0A5B1BPM0</accession>
<sequence>MPECASWTLDELVGRVAAALESPTYPGAPNGRVRELPDRRIVRWYTTTGLVDRPVMQGRTARYSPRHLQQIVAVKRRQAQGRSLAEIQDELAG</sequence>
<dbReference type="AlphaFoldDB" id="A0A5B1BPM0"/>
<evidence type="ECO:0000313" key="2">
    <source>
        <dbReference type="EMBL" id="KAA1250386.1"/>
    </source>
</evidence>
<evidence type="ECO:0000313" key="3">
    <source>
        <dbReference type="Proteomes" id="UP000324701"/>
    </source>
</evidence>
<dbReference type="OrthoDB" id="3830374at2"/>
<dbReference type="GO" id="GO:0006355">
    <property type="term" value="P:regulation of DNA-templated transcription"/>
    <property type="evidence" value="ECO:0007669"/>
    <property type="project" value="InterPro"/>
</dbReference>
<organism evidence="2 3">
    <name type="scientific">Mycobacterium simiae</name>
    <name type="common">Mycobacterium habana</name>
    <dbReference type="NCBI Taxonomy" id="1784"/>
    <lineage>
        <taxon>Bacteria</taxon>
        <taxon>Bacillati</taxon>
        <taxon>Actinomycetota</taxon>
        <taxon>Actinomycetes</taxon>
        <taxon>Mycobacteriales</taxon>
        <taxon>Mycobacteriaceae</taxon>
        <taxon>Mycobacterium</taxon>
        <taxon>Mycobacterium simiae complex</taxon>
    </lineage>
</organism>
<protein>
    <submittedName>
        <fullName evidence="2">MerR family transcriptional regulator</fullName>
    </submittedName>
</protein>
<feature type="non-terminal residue" evidence="2">
    <location>
        <position position="93"/>
    </location>
</feature>
<comment type="caution">
    <text evidence="2">The sequence shown here is derived from an EMBL/GenBank/DDBJ whole genome shotgun (WGS) entry which is preliminary data.</text>
</comment>
<feature type="domain" description="HTH merR-type" evidence="1">
    <location>
        <begin position="39"/>
        <end position="91"/>
    </location>
</feature>
<dbReference type="InterPro" id="IPR000551">
    <property type="entry name" value="MerR-type_HTH_dom"/>
</dbReference>
<reference evidence="2 3" key="1">
    <citation type="submission" date="2019-09" db="EMBL/GenBank/DDBJ databases">
        <title>Report of infection by Mycobacterium simiae a patient suffering from pulmonary tuberculosis.</title>
        <authorList>
            <person name="Mohanty P.S."/>
            <person name="Bansal A.K."/>
            <person name="Singh H."/>
            <person name="Sharma S."/>
            <person name="Patil S.A."/>
            <person name="Upadhaya P."/>
            <person name="Singh P.K."/>
            <person name="Kumar D."/>
            <person name="Kumar S."/>
            <person name="Singh R.K."/>
            <person name="Chaudhary B."/>
        </authorList>
    </citation>
    <scope>NUCLEOTIDE SEQUENCE [LARGE SCALE GENOMIC DNA]</scope>
    <source>
        <strain evidence="2 3">JAL-560-SIM</strain>
    </source>
</reference>
<evidence type="ECO:0000259" key="1">
    <source>
        <dbReference type="Pfam" id="PF13411"/>
    </source>
</evidence>
<gene>
    <name evidence="2" type="ORF">F0Q45_10085</name>
</gene>
<dbReference type="GO" id="GO:0003677">
    <property type="term" value="F:DNA binding"/>
    <property type="evidence" value="ECO:0007669"/>
    <property type="project" value="InterPro"/>
</dbReference>
<dbReference type="RefSeq" id="WP_149653808.1">
    <property type="nucleotide sequence ID" value="NZ_VTZN01000047.1"/>
</dbReference>
<dbReference type="Pfam" id="PF13411">
    <property type="entry name" value="MerR_1"/>
    <property type="match status" value="1"/>
</dbReference>
<dbReference type="EMBL" id="VTZN01000047">
    <property type="protein sequence ID" value="KAA1250386.1"/>
    <property type="molecule type" value="Genomic_DNA"/>
</dbReference>
<dbReference type="Proteomes" id="UP000324701">
    <property type="component" value="Unassembled WGS sequence"/>
</dbReference>